<proteinExistence type="predicted"/>
<reference evidence="2" key="1">
    <citation type="submission" date="2020-07" db="EMBL/GenBank/DDBJ databases">
        <title>Multicomponent nature underlies the extraordinary mechanical properties of spider dragline silk.</title>
        <authorList>
            <person name="Kono N."/>
            <person name="Nakamura H."/>
            <person name="Mori M."/>
            <person name="Yoshida Y."/>
            <person name="Ohtoshi R."/>
            <person name="Malay A.D."/>
            <person name="Moran D.A.P."/>
            <person name="Tomita M."/>
            <person name="Numata K."/>
            <person name="Arakawa K."/>
        </authorList>
    </citation>
    <scope>NUCLEOTIDE SEQUENCE</scope>
</reference>
<evidence type="ECO:0000313" key="1">
    <source>
        <dbReference type="EMBL" id="GFR06976.1"/>
    </source>
</evidence>
<gene>
    <name evidence="1" type="ORF">TNCT_138521</name>
    <name evidence="2" type="ORF">TNCT_27841</name>
</gene>
<organism evidence="2 3">
    <name type="scientific">Trichonephila clavata</name>
    <name type="common">Joro spider</name>
    <name type="synonym">Nephila clavata</name>
    <dbReference type="NCBI Taxonomy" id="2740835"/>
    <lineage>
        <taxon>Eukaryota</taxon>
        <taxon>Metazoa</taxon>
        <taxon>Ecdysozoa</taxon>
        <taxon>Arthropoda</taxon>
        <taxon>Chelicerata</taxon>
        <taxon>Arachnida</taxon>
        <taxon>Araneae</taxon>
        <taxon>Araneomorphae</taxon>
        <taxon>Entelegynae</taxon>
        <taxon>Araneoidea</taxon>
        <taxon>Nephilidae</taxon>
        <taxon>Trichonephila</taxon>
    </lineage>
</organism>
<protein>
    <submittedName>
        <fullName evidence="2">Uncharacterized protein</fullName>
    </submittedName>
</protein>
<dbReference type="EMBL" id="BMAO01006210">
    <property type="protein sequence ID" value="GFR06976.1"/>
    <property type="molecule type" value="Genomic_DNA"/>
</dbReference>
<keyword evidence="3" id="KW-1185">Reference proteome</keyword>
<evidence type="ECO:0000313" key="3">
    <source>
        <dbReference type="Proteomes" id="UP000887116"/>
    </source>
</evidence>
<name>A0A8X6LQ90_TRICU</name>
<comment type="caution">
    <text evidence="2">The sequence shown here is derived from an EMBL/GenBank/DDBJ whole genome shotgun (WGS) entry which is preliminary data.</text>
</comment>
<dbReference type="AlphaFoldDB" id="A0A8X6LQ90"/>
<dbReference type="EMBL" id="BMAO01007549">
    <property type="protein sequence ID" value="GFR16717.1"/>
    <property type="molecule type" value="Genomic_DNA"/>
</dbReference>
<sequence length="93" mass="11158">MRAHCVYLQDENLQTVRLGEIIMITVSRTKYTRKKIGKVPERKNPCVIRIWKGMLFRMVEWAHKGGRHRQERNIFFILRNRIPHHPFAAPYCA</sequence>
<accession>A0A8X6LQ90</accession>
<evidence type="ECO:0000313" key="2">
    <source>
        <dbReference type="EMBL" id="GFR16717.1"/>
    </source>
</evidence>
<dbReference type="Proteomes" id="UP000887116">
    <property type="component" value="Unassembled WGS sequence"/>
</dbReference>